<dbReference type="InterPro" id="IPR036390">
    <property type="entry name" value="WH_DNA-bd_sf"/>
</dbReference>
<dbReference type="RefSeq" id="WP_147305525.1">
    <property type="nucleotide sequence ID" value="NZ_NFZW01000013.1"/>
</dbReference>
<dbReference type="AlphaFoldDB" id="A0A3E0WRY2"/>
<dbReference type="EMBL" id="NFZW01000013">
    <property type="protein sequence ID" value="RFA35159.1"/>
    <property type="molecule type" value="Genomic_DNA"/>
</dbReference>
<proteinExistence type="predicted"/>
<dbReference type="Pfam" id="PF04492">
    <property type="entry name" value="Phage_rep_O"/>
    <property type="match status" value="1"/>
</dbReference>
<dbReference type="Gene3D" id="1.10.10.10">
    <property type="entry name" value="Winged helix-like DNA-binding domain superfamily/Winged helix DNA-binding domain"/>
    <property type="match status" value="1"/>
</dbReference>
<dbReference type="InterPro" id="IPR006497">
    <property type="entry name" value="Phage_lambda_VrpO_N"/>
</dbReference>
<evidence type="ECO:0000259" key="1">
    <source>
        <dbReference type="Pfam" id="PF04492"/>
    </source>
</evidence>
<evidence type="ECO:0000313" key="3">
    <source>
        <dbReference type="Proteomes" id="UP000256763"/>
    </source>
</evidence>
<feature type="domain" description="Bacteriophage lambda Replication protein O N-terminal" evidence="1">
    <location>
        <begin position="17"/>
        <end position="90"/>
    </location>
</feature>
<name>A0A3E0WRY2_9GAMM</name>
<evidence type="ECO:0000313" key="2">
    <source>
        <dbReference type="EMBL" id="RFA35159.1"/>
    </source>
</evidence>
<dbReference type="InterPro" id="IPR036388">
    <property type="entry name" value="WH-like_DNA-bd_sf"/>
</dbReference>
<protein>
    <recommendedName>
        <fullName evidence="1">Bacteriophage lambda Replication protein O N-terminal domain-containing protein</fullName>
    </recommendedName>
</protein>
<dbReference type="InterPro" id="IPR011991">
    <property type="entry name" value="ArsR-like_HTH"/>
</dbReference>
<dbReference type="CDD" id="cd00090">
    <property type="entry name" value="HTH_ARSR"/>
    <property type="match status" value="1"/>
</dbReference>
<gene>
    <name evidence="2" type="ORF">CAL65_13730</name>
</gene>
<comment type="caution">
    <text evidence="2">The sequence shown here is derived from an EMBL/GenBank/DDBJ whole genome shotgun (WGS) entry which is preliminary data.</text>
</comment>
<dbReference type="Proteomes" id="UP000256763">
    <property type="component" value="Unassembled WGS sequence"/>
</dbReference>
<reference evidence="3" key="1">
    <citation type="submission" date="2017-05" db="EMBL/GenBank/DDBJ databases">
        <authorList>
            <person name="Sharma S."/>
            <person name="Sidhu C."/>
            <person name="Pinnaka A.K."/>
        </authorList>
    </citation>
    <scope>NUCLEOTIDE SEQUENCE [LARGE SCALE GENOMIC DNA]</scope>
    <source>
        <strain evidence="3">AK93</strain>
    </source>
</reference>
<dbReference type="GO" id="GO:0006355">
    <property type="term" value="P:regulation of DNA-templated transcription"/>
    <property type="evidence" value="ECO:0007669"/>
    <property type="project" value="UniProtKB-ARBA"/>
</dbReference>
<sequence length="279" mass="30839">MAQVQQSGKVLPFRSRGFTRMPNTIIRAISKGYLKGLEAQIASAIVDITIGRNQDDSAVTIRDLAEYTELDRSVVSRTLKQLRLRDIVVESVTGKGKIFRLADVLPELGKRADSARPCNICTPSDEDKENNNLVTVQDLHTRAESARTDRARSAHPLINNTKKENTPPIVPPTKAGSARSARGVCEEKFDEFWKAYPTKVAKGKARKTFAKINPDDELLAVMLGALAQQKADRAAKQAAGEFVPRWKHPSTWLNGECWEDEVESVGGSSSSFDWSEVDC</sequence>
<dbReference type="SUPFAM" id="SSF46785">
    <property type="entry name" value="Winged helix' DNA-binding domain"/>
    <property type="match status" value="1"/>
</dbReference>
<accession>A0A3E0WRY2</accession>
<keyword evidence="3" id="KW-1185">Reference proteome</keyword>
<organism evidence="2 3">
    <name type="scientific">Alkalilimnicola ehrlichii</name>
    <dbReference type="NCBI Taxonomy" id="351052"/>
    <lineage>
        <taxon>Bacteria</taxon>
        <taxon>Pseudomonadati</taxon>
        <taxon>Pseudomonadota</taxon>
        <taxon>Gammaproteobacteria</taxon>
        <taxon>Chromatiales</taxon>
        <taxon>Ectothiorhodospiraceae</taxon>
        <taxon>Alkalilimnicola</taxon>
    </lineage>
</organism>
<dbReference type="GO" id="GO:0006260">
    <property type="term" value="P:DNA replication"/>
    <property type="evidence" value="ECO:0007669"/>
    <property type="project" value="InterPro"/>
</dbReference>